<dbReference type="PROSITE" id="PS51352">
    <property type="entry name" value="THIOREDOXIN_2"/>
    <property type="match status" value="1"/>
</dbReference>
<reference evidence="3" key="1">
    <citation type="journal article" date="2023" name="Int. J. Syst. Evol. Microbiol.">
        <title>Mesoterricola silvestris gen. nov., sp. nov., Mesoterricola sediminis sp. nov., Geothrix oryzae sp. nov., Geothrix edaphica sp. nov., Geothrix rubra sp. nov., and Geothrix limicola sp. nov., six novel members of Acidobacteriota isolated from soils.</title>
        <authorList>
            <person name="Itoh H."/>
            <person name="Sugisawa Y."/>
            <person name="Mise K."/>
            <person name="Xu Z."/>
            <person name="Kuniyasu M."/>
            <person name="Ushijima N."/>
            <person name="Kawano K."/>
            <person name="Kobayashi E."/>
            <person name="Shiratori Y."/>
            <person name="Masuda Y."/>
            <person name="Senoo K."/>
        </authorList>
    </citation>
    <scope>NUCLEOTIDE SEQUENCE</scope>
    <source>
        <strain evidence="3">W786</strain>
    </source>
</reference>
<keyword evidence="4" id="KW-1185">Reference proteome</keyword>
<evidence type="ECO:0000313" key="3">
    <source>
        <dbReference type="EMBL" id="BDU78542.1"/>
    </source>
</evidence>
<accession>A0AA48H2R1</accession>
<dbReference type="CDD" id="cd02966">
    <property type="entry name" value="TlpA_like_family"/>
    <property type="match status" value="1"/>
</dbReference>
<evidence type="ECO:0000256" key="1">
    <source>
        <dbReference type="SAM" id="SignalP"/>
    </source>
</evidence>
<gene>
    <name evidence="3" type="ORF">METESE_35000</name>
</gene>
<dbReference type="InterPro" id="IPR013766">
    <property type="entry name" value="Thioredoxin_domain"/>
</dbReference>
<dbReference type="PANTHER" id="PTHR42852">
    <property type="entry name" value="THIOL:DISULFIDE INTERCHANGE PROTEIN DSBE"/>
    <property type="match status" value="1"/>
</dbReference>
<organism evidence="3 4">
    <name type="scientific">Mesoterricola sediminis</name>
    <dbReference type="NCBI Taxonomy" id="2927980"/>
    <lineage>
        <taxon>Bacteria</taxon>
        <taxon>Pseudomonadati</taxon>
        <taxon>Acidobacteriota</taxon>
        <taxon>Holophagae</taxon>
        <taxon>Holophagales</taxon>
        <taxon>Holophagaceae</taxon>
        <taxon>Mesoterricola</taxon>
    </lineage>
</organism>
<dbReference type="InterPro" id="IPR050553">
    <property type="entry name" value="Thioredoxin_ResA/DsbE_sf"/>
</dbReference>
<dbReference type="EMBL" id="AP027081">
    <property type="protein sequence ID" value="BDU78542.1"/>
    <property type="molecule type" value="Genomic_DNA"/>
</dbReference>
<dbReference type="InterPro" id="IPR036249">
    <property type="entry name" value="Thioredoxin-like_sf"/>
</dbReference>
<dbReference type="Proteomes" id="UP001228113">
    <property type="component" value="Chromosome"/>
</dbReference>
<dbReference type="KEGG" id="msea:METESE_35000"/>
<dbReference type="SUPFAM" id="SSF52833">
    <property type="entry name" value="Thioredoxin-like"/>
    <property type="match status" value="1"/>
</dbReference>
<sequence length="375" mass="39727">MNPRTLILRRLAPVLVALGAAPAFSQAPALGVGDPAPALKVAWIKGAPVTAFDPTMTYVVEFWATWCGPCRAAMPHLSELARKHAGKAVFIGLNVFEKTGDKPYATALPAVKAFVGEMGDQMDYRVAMDVDGTPSAQAWMLASGQNGIPATFVVNKGRIVWIGHPKDLDGVLEAVLKGTWDMAAGARKFKEEAEKSQKMVGPYIALNKAVTEAVAARDLPRALDLIEKGRDQVDPAFRQALLTLEASTLLKFDAGRALAFARAESAREPGVGRGLALEIAERKGLVPEAYAFALEILEPFLAVPGVMTPAIHHLIAACKAHMNDPKGAAASEGKALETARAALAAGQFKGQVNPSLLAEYEAALKTYEAAAASRP</sequence>
<dbReference type="RefSeq" id="WP_316410736.1">
    <property type="nucleotide sequence ID" value="NZ_AP027081.1"/>
</dbReference>
<dbReference type="GO" id="GO:0016491">
    <property type="term" value="F:oxidoreductase activity"/>
    <property type="evidence" value="ECO:0007669"/>
    <property type="project" value="InterPro"/>
</dbReference>
<dbReference type="AlphaFoldDB" id="A0AA48H2R1"/>
<feature type="signal peptide" evidence="1">
    <location>
        <begin position="1"/>
        <end position="25"/>
    </location>
</feature>
<name>A0AA48H2R1_9BACT</name>
<keyword evidence="1" id="KW-0732">Signal</keyword>
<evidence type="ECO:0000259" key="2">
    <source>
        <dbReference type="PROSITE" id="PS51352"/>
    </source>
</evidence>
<evidence type="ECO:0000313" key="4">
    <source>
        <dbReference type="Proteomes" id="UP001228113"/>
    </source>
</evidence>
<protein>
    <recommendedName>
        <fullName evidence="2">Thioredoxin domain-containing protein</fullName>
    </recommendedName>
</protein>
<proteinExistence type="predicted"/>
<feature type="chain" id="PRO_5041348203" description="Thioredoxin domain-containing protein" evidence="1">
    <location>
        <begin position="26"/>
        <end position="375"/>
    </location>
</feature>
<dbReference type="InterPro" id="IPR013740">
    <property type="entry name" value="Redoxin"/>
</dbReference>
<dbReference type="Gene3D" id="3.40.30.10">
    <property type="entry name" value="Glutaredoxin"/>
    <property type="match status" value="1"/>
</dbReference>
<dbReference type="PANTHER" id="PTHR42852:SF18">
    <property type="entry name" value="CHROMOSOME UNDETERMINED SCAFFOLD_47, WHOLE GENOME SHOTGUN SEQUENCE"/>
    <property type="match status" value="1"/>
</dbReference>
<feature type="domain" description="Thioredoxin" evidence="2">
    <location>
        <begin position="30"/>
        <end position="181"/>
    </location>
</feature>
<dbReference type="Pfam" id="PF08534">
    <property type="entry name" value="Redoxin"/>
    <property type="match status" value="1"/>
</dbReference>